<dbReference type="EMBL" id="LR796188">
    <property type="protein sequence ID" value="CAB4125331.1"/>
    <property type="molecule type" value="Genomic_DNA"/>
</dbReference>
<reference evidence="1" key="1">
    <citation type="submission" date="2020-04" db="EMBL/GenBank/DDBJ databases">
        <authorList>
            <person name="Chiriac C."/>
            <person name="Salcher M."/>
            <person name="Ghai R."/>
            <person name="Kavagutti S V."/>
        </authorList>
    </citation>
    <scope>NUCLEOTIDE SEQUENCE</scope>
</reference>
<protein>
    <submittedName>
        <fullName evidence="1">Uncharacterized protein</fullName>
    </submittedName>
</protein>
<sequence length="82" mass="9474">MKDFNEFGSVIKNYVEELAEDFIECAYFIDIIYELLDEYGLQSPREEDFIYSDDQIDVLLKLIVANKDLSDSALGKLVVNNL</sequence>
<proteinExistence type="predicted"/>
<accession>A0A6J5KTV1</accession>
<name>A0A6J5KTV1_9CAUD</name>
<gene>
    <name evidence="1" type="ORF">UFOVP54_112</name>
</gene>
<evidence type="ECO:0000313" key="1">
    <source>
        <dbReference type="EMBL" id="CAB4125331.1"/>
    </source>
</evidence>
<organism evidence="1">
    <name type="scientific">uncultured Caudovirales phage</name>
    <dbReference type="NCBI Taxonomy" id="2100421"/>
    <lineage>
        <taxon>Viruses</taxon>
        <taxon>Duplodnaviria</taxon>
        <taxon>Heunggongvirae</taxon>
        <taxon>Uroviricota</taxon>
        <taxon>Caudoviricetes</taxon>
        <taxon>Peduoviridae</taxon>
        <taxon>Maltschvirus</taxon>
        <taxon>Maltschvirus maltsch</taxon>
    </lineage>
</organism>